<dbReference type="OrthoDB" id="407298at2759"/>
<dbReference type="GO" id="GO:0046872">
    <property type="term" value="F:metal ion binding"/>
    <property type="evidence" value="ECO:0007669"/>
    <property type="project" value="UniProtKB-KW"/>
</dbReference>
<protein>
    <recommendedName>
        <fullName evidence="1">Manganese lipoxygenase</fullName>
    </recommendedName>
</protein>
<organism evidence="7 8">
    <name type="scientific">Dactylellina haptotyla (strain CBS 200.50)</name>
    <name type="common">Nematode-trapping fungus</name>
    <name type="synonym">Monacrosporium haptotylum</name>
    <dbReference type="NCBI Taxonomy" id="1284197"/>
    <lineage>
        <taxon>Eukaryota</taxon>
        <taxon>Fungi</taxon>
        <taxon>Dikarya</taxon>
        <taxon>Ascomycota</taxon>
        <taxon>Pezizomycotina</taxon>
        <taxon>Orbiliomycetes</taxon>
        <taxon>Orbiliales</taxon>
        <taxon>Orbiliaceae</taxon>
        <taxon>Dactylellina</taxon>
    </lineage>
</organism>
<dbReference type="STRING" id="1284197.S8BY98"/>
<dbReference type="GO" id="GO:0034440">
    <property type="term" value="P:lipid oxidation"/>
    <property type="evidence" value="ECO:0007669"/>
    <property type="project" value="InterPro"/>
</dbReference>
<dbReference type="EMBL" id="AQGS01000046">
    <property type="protein sequence ID" value="EPS44463.1"/>
    <property type="molecule type" value="Genomic_DNA"/>
</dbReference>
<evidence type="ECO:0000256" key="2">
    <source>
        <dbReference type="ARBA" id="ARBA00022723"/>
    </source>
</evidence>
<keyword evidence="8" id="KW-1185">Reference proteome</keyword>
<comment type="caution">
    <text evidence="7">The sequence shown here is derived from an EMBL/GenBank/DDBJ whole genome shotgun (WGS) entry which is preliminary data.</text>
</comment>
<sequence>MAGVNLHPWSWKNPAIRMFLQSTDGIVREMVLKDEVWHEGTLKLRAPISARIAVAHSVAKTDGRGKIIQQPRMRFFWSDGPNVYSIDKDRDKEWEDEDDKALVMDDFQTGGQIAVVTTPTGGLKSEIHFFATSENCQFYHIIMKGDSWDVKEIDPYAPVQNLNIAPQQHLSDLGHPGAEDELELEPSLDHIDNTTIDPGVFGNSMRSAGLSINDLDFKLVDGHGKFQTGDGDSDGGSIAGDGGGIERPEEATYEETSERLKTYYAQLIQHYEAVHSSSLSATTLPINFKLSTQKANYKWTDGFDNYPPHQKTGIFKDAQEALQAGGIFSLNIIPQIALLFTAILPVDIKKPDINPARFGQQPWNYFTPNNLQGLPDNEVALHKVRGPNLHMNDSIGHRKDWYTDKQFAQQHFTGPNPTTIRLASANWITSFEAAATAQKNNTFTSFLKGLKKESVYVQDYSYFRLAMKLSPNEDIQCVNPDDFGKEGWDYFSTSATPIVLDYREDDIVREGAYYVKKRGDAMPRSVSVFNKRLKSTDSTKTEEKDFHWRYAKIELDNFINSAYDTFHWEDLYIPTDLKKRGFPVEYLKDKKFSNYPYAKNVLAMWNSIHALVKAMVIDWYGGDTNRKIAKDNDIKKWIKEMRIDGKMQYFPEIHNLEQLTNVLTMCIHIASPQHTAVNYLQEYYQVFVPNKPSSFFQPIPKRSGPDDFSALGVVDEQFIISSLPFERPGEDATSFLGIGNVWLLAAHLPHLLSVPVGEKESLRRYAEDLYKDERARGSEQTKKAAGKFLTDMRNFEVEFEKTSKNMTNRIQPSGYSVLRPTKTAVSILI</sequence>
<dbReference type="PANTHER" id="PTHR11771">
    <property type="entry name" value="LIPOXYGENASE"/>
    <property type="match status" value="1"/>
</dbReference>
<keyword evidence="4" id="KW-0560">Oxidoreductase</keyword>
<dbReference type="Gene3D" id="1.20.245.10">
    <property type="entry name" value="Lipoxygenase-1, Domain 5"/>
    <property type="match status" value="1"/>
</dbReference>
<reference evidence="7 8" key="1">
    <citation type="journal article" date="2013" name="PLoS Genet.">
        <title>Genomic mechanisms accounting for the adaptation to parasitism in nematode-trapping fungi.</title>
        <authorList>
            <person name="Meerupati T."/>
            <person name="Andersson K.M."/>
            <person name="Friman E."/>
            <person name="Kumar D."/>
            <person name="Tunlid A."/>
            <person name="Ahren D."/>
        </authorList>
    </citation>
    <scope>NUCLEOTIDE SEQUENCE [LARGE SCALE GENOMIC DNA]</scope>
    <source>
        <strain evidence="7 8">CBS 200.50</strain>
    </source>
</reference>
<feature type="region of interest" description="Disordered" evidence="5">
    <location>
        <begin position="226"/>
        <end position="247"/>
    </location>
</feature>
<name>S8BY98_DACHA</name>
<evidence type="ECO:0000256" key="1">
    <source>
        <dbReference type="ARBA" id="ARBA00021175"/>
    </source>
</evidence>
<dbReference type="Pfam" id="PF00305">
    <property type="entry name" value="Lipoxygenase"/>
    <property type="match status" value="1"/>
</dbReference>
<dbReference type="InterPro" id="IPR013819">
    <property type="entry name" value="LipOase_C"/>
</dbReference>
<dbReference type="InterPro" id="IPR000907">
    <property type="entry name" value="LipOase"/>
</dbReference>
<reference evidence="8" key="2">
    <citation type="submission" date="2013-04" db="EMBL/GenBank/DDBJ databases">
        <title>Genomic mechanisms accounting for the adaptation to parasitism in nematode-trapping fungi.</title>
        <authorList>
            <person name="Ahren D.G."/>
        </authorList>
    </citation>
    <scope>NUCLEOTIDE SEQUENCE [LARGE SCALE GENOMIC DNA]</scope>
    <source>
        <strain evidence="8">CBS 200.50</strain>
    </source>
</reference>
<dbReference type="Proteomes" id="UP000015100">
    <property type="component" value="Unassembled WGS sequence"/>
</dbReference>
<dbReference type="InterPro" id="IPR036226">
    <property type="entry name" value="LipOase_C_sf"/>
</dbReference>
<evidence type="ECO:0000256" key="4">
    <source>
        <dbReference type="ARBA" id="ARBA00023002"/>
    </source>
</evidence>
<dbReference type="SUPFAM" id="SSF48484">
    <property type="entry name" value="Lipoxigenase"/>
    <property type="match status" value="1"/>
</dbReference>
<evidence type="ECO:0000259" key="6">
    <source>
        <dbReference type="PROSITE" id="PS51393"/>
    </source>
</evidence>
<evidence type="ECO:0000256" key="5">
    <source>
        <dbReference type="SAM" id="MobiDB-lite"/>
    </source>
</evidence>
<keyword evidence="2" id="KW-0479">Metal-binding</keyword>
<dbReference type="AlphaFoldDB" id="S8BY98"/>
<gene>
    <name evidence="7" type="ORF">H072_1547</name>
</gene>
<accession>S8BY98</accession>
<dbReference type="PROSITE" id="PS51393">
    <property type="entry name" value="LIPOXYGENASE_3"/>
    <property type="match status" value="1"/>
</dbReference>
<dbReference type="GO" id="GO:0043651">
    <property type="term" value="P:linoleic acid metabolic process"/>
    <property type="evidence" value="ECO:0007669"/>
    <property type="project" value="UniProtKB-ARBA"/>
</dbReference>
<dbReference type="GO" id="GO:0050584">
    <property type="term" value="F:linoleate 11-lipoxygenase activity"/>
    <property type="evidence" value="ECO:0007669"/>
    <property type="project" value="UniProtKB-ARBA"/>
</dbReference>
<evidence type="ECO:0000256" key="3">
    <source>
        <dbReference type="ARBA" id="ARBA00022964"/>
    </source>
</evidence>
<keyword evidence="3" id="KW-0223">Dioxygenase</keyword>
<dbReference type="eggNOG" id="ENOG502QQSP">
    <property type="taxonomic scope" value="Eukaryota"/>
</dbReference>
<dbReference type="HOGENOM" id="CLU_009802_0_0_1"/>
<proteinExistence type="predicted"/>
<evidence type="ECO:0000313" key="7">
    <source>
        <dbReference type="EMBL" id="EPS44463.1"/>
    </source>
</evidence>
<feature type="domain" description="Lipoxygenase" evidence="6">
    <location>
        <begin position="561"/>
        <end position="829"/>
    </location>
</feature>
<dbReference type="Gene3D" id="2.120.10.70">
    <property type="entry name" value="Fucose-specific lectin"/>
    <property type="match status" value="1"/>
</dbReference>
<evidence type="ECO:0000313" key="8">
    <source>
        <dbReference type="Proteomes" id="UP000015100"/>
    </source>
</evidence>